<gene>
    <name evidence="1" type="ORF">MCOR_55981</name>
</gene>
<name>A0A6J8ETR8_MYTCO</name>
<sequence length="173" mass="19816">MQSQCLPEQLVTDFHIGANWYKCTVQLQEKNDCLKEGQAIKLIMELSDADIWYKVLKTTSHWFFIRSRSAYICMEQSSVSRENFDSSEISRQRELTVQLYNGVLQPIYSLSTSPVTAFGVARNYMVLSCRSLVAVELTLGSELVRENDLFGSGQSSQWFIEIIEICKSKGEEF</sequence>
<proteinExistence type="predicted"/>
<keyword evidence="2" id="KW-1185">Reference proteome</keyword>
<accession>A0A6J8ETR8</accession>
<dbReference type="Proteomes" id="UP000507470">
    <property type="component" value="Unassembled WGS sequence"/>
</dbReference>
<dbReference type="AlphaFoldDB" id="A0A6J8ETR8"/>
<evidence type="ECO:0000313" key="1">
    <source>
        <dbReference type="EMBL" id="CAC5424029.1"/>
    </source>
</evidence>
<evidence type="ECO:0000313" key="2">
    <source>
        <dbReference type="Proteomes" id="UP000507470"/>
    </source>
</evidence>
<protein>
    <submittedName>
        <fullName evidence="1">Uncharacterized protein</fullName>
    </submittedName>
</protein>
<organism evidence="1 2">
    <name type="scientific">Mytilus coruscus</name>
    <name type="common">Sea mussel</name>
    <dbReference type="NCBI Taxonomy" id="42192"/>
    <lineage>
        <taxon>Eukaryota</taxon>
        <taxon>Metazoa</taxon>
        <taxon>Spiralia</taxon>
        <taxon>Lophotrochozoa</taxon>
        <taxon>Mollusca</taxon>
        <taxon>Bivalvia</taxon>
        <taxon>Autobranchia</taxon>
        <taxon>Pteriomorphia</taxon>
        <taxon>Mytilida</taxon>
        <taxon>Mytiloidea</taxon>
        <taxon>Mytilidae</taxon>
        <taxon>Mytilinae</taxon>
        <taxon>Mytilus</taxon>
    </lineage>
</organism>
<dbReference type="EMBL" id="CACVKT020009956">
    <property type="protein sequence ID" value="CAC5424029.1"/>
    <property type="molecule type" value="Genomic_DNA"/>
</dbReference>
<reference evidence="1 2" key="1">
    <citation type="submission" date="2020-06" db="EMBL/GenBank/DDBJ databases">
        <authorList>
            <person name="Li R."/>
            <person name="Bekaert M."/>
        </authorList>
    </citation>
    <scope>NUCLEOTIDE SEQUENCE [LARGE SCALE GENOMIC DNA]</scope>
    <source>
        <strain evidence="2">wild</strain>
    </source>
</reference>